<proteinExistence type="predicted"/>
<dbReference type="STRING" id="1122206.SAMN02745753_00463"/>
<reference evidence="3" key="1">
    <citation type="submission" date="2016-11" db="EMBL/GenBank/DDBJ databases">
        <authorList>
            <person name="Varghese N."/>
            <person name="Submissions S."/>
        </authorList>
    </citation>
    <scope>NUCLEOTIDE SEQUENCE [LARGE SCALE GENOMIC DNA]</scope>
    <source>
        <strain evidence="3">DSM 16579</strain>
    </source>
</reference>
<dbReference type="PANTHER" id="PTHR42815">
    <property type="entry name" value="FAD-BINDING, PUTATIVE (AFU_ORTHOLOGUE AFUA_6G07600)-RELATED"/>
    <property type="match status" value="1"/>
</dbReference>
<dbReference type="Gene3D" id="2.30.110.10">
    <property type="entry name" value="Electron Transport, Fmn-binding Protein, Chain A"/>
    <property type="match status" value="1"/>
</dbReference>
<dbReference type="Pfam" id="PF01243">
    <property type="entry name" value="PNPOx_N"/>
    <property type="match status" value="1"/>
</dbReference>
<organism evidence="2 3">
    <name type="scientific">Marinomonas polaris DSM 16579</name>
    <dbReference type="NCBI Taxonomy" id="1122206"/>
    <lineage>
        <taxon>Bacteria</taxon>
        <taxon>Pseudomonadati</taxon>
        <taxon>Pseudomonadota</taxon>
        <taxon>Gammaproteobacteria</taxon>
        <taxon>Oceanospirillales</taxon>
        <taxon>Oceanospirillaceae</taxon>
        <taxon>Marinomonas</taxon>
    </lineage>
</organism>
<keyword evidence="3" id="KW-1185">Reference proteome</keyword>
<dbReference type="Proteomes" id="UP000184517">
    <property type="component" value="Unassembled WGS sequence"/>
</dbReference>
<gene>
    <name evidence="2" type="ORF">SAMN02745753_00463</name>
</gene>
<dbReference type="OrthoDB" id="9796486at2"/>
<dbReference type="NCBIfam" id="TIGR04025">
    <property type="entry name" value="PPOX_FMN_DR2398"/>
    <property type="match status" value="1"/>
</dbReference>
<protein>
    <recommendedName>
        <fullName evidence="1">Pyridoxamine 5'-phosphate oxidase N-terminal domain-containing protein</fullName>
    </recommendedName>
</protein>
<evidence type="ECO:0000259" key="1">
    <source>
        <dbReference type="Pfam" id="PF01243"/>
    </source>
</evidence>
<accession>A0A1M4UQF8</accession>
<dbReference type="InterPro" id="IPR012349">
    <property type="entry name" value="Split_barrel_FMN-bd"/>
</dbReference>
<evidence type="ECO:0000313" key="2">
    <source>
        <dbReference type="EMBL" id="SHE58919.1"/>
    </source>
</evidence>
<dbReference type="EMBL" id="FQVF01000003">
    <property type="protein sequence ID" value="SHE58919.1"/>
    <property type="molecule type" value="Genomic_DNA"/>
</dbReference>
<sequence>MYIESEEALRTIFGFPKGRAKDKLLKKLEKHSMAFINLSPFFTLASYNTEGHTDCSPRGGKPGFVKIINEQCIVIPESKGNNRLDSLVNLLETKNIGCLFLIPGVDETLRINGTARISTAPDYLALFSEEQNPPRACIEVQITEVFLHCAKALMRSKLWSSEVIIERSSLPSMGVMINDQLGSDEKPETNADMLKRYTKDL</sequence>
<dbReference type="RefSeq" id="WP_072838121.1">
    <property type="nucleotide sequence ID" value="NZ_FQVF01000003.1"/>
</dbReference>
<evidence type="ECO:0000313" key="3">
    <source>
        <dbReference type="Proteomes" id="UP000184517"/>
    </source>
</evidence>
<dbReference type="InterPro" id="IPR024029">
    <property type="entry name" value="Pyridox_Oxase_FMN-dep"/>
</dbReference>
<dbReference type="InterPro" id="IPR011576">
    <property type="entry name" value="Pyridox_Oxase_N"/>
</dbReference>
<dbReference type="AlphaFoldDB" id="A0A1M4UQF8"/>
<dbReference type="PANTHER" id="PTHR42815:SF2">
    <property type="entry name" value="FAD-BINDING, PUTATIVE (AFU_ORTHOLOGUE AFUA_6G07600)-RELATED"/>
    <property type="match status" value="1"/>
</dbReference>
<name>A0A1M4UQF8_9GAMM</name>
<dbReference type="SUPFAM" id="SSF50475">
    <property type="entry name" value="FMN-binding split barrel"/>
    <property type="match status" value="1"/>
</dbReference>
<feature type="domain" description="Pyridoxamine 5'-phosphate oxidase N-terminal" evidence="1">
    <location>
        <begin position="29"/>
        <end position="149"/>
    </location>
</feature>